<sequence>MPRVCCIKTCLYSKAKNCRNIKLPLFRLPRDPTMQEKWLSIADGKMRKMQATPKIIYFCEKHFEESDIIRTFDVVIGNIRDTIPCNLVKLKSSAVPRIFHDSSSSKNDIKKNLSKRKDASETINKNRNHLPANSFTGLLSCCIPNCKNYNSKKRTRTKKVKYFTFPKDKTVLNAWLKACQKKLEDIKVKTDWICEEHFADDCFHYVLTKLSVEGKKPRRVKKLKHGSIPTLNLNLPKLRRNTIIETNSEINSDDQNVCSQKNEQFRCESPDDFHPSKFLQVIIRDSTSRSPDKSNAVLKKEAGSLERREELVLKSCFLCGCKQNIGMQHAIAMHKFPDDSQVNWSWRQACDLLEHDYMNTSALLVCSKHFMSRDYIRNSTDGSQILKPNAVPSVSIPNPVNTVSSVELNQQESGDDGSQTLKPDAVYSVSIPDLVNAVSSVELNPHESGDNGSKLLQPNAVSSVEVNLKESGDSFNDTQSVELVSNSEALKERDVHFVDNSSQTRASPQFVERSCQTEPVCILAYKDMDLHVTSHPAKRKRRLSFP</sequence>
<dbReference type="SMART" id="SM00692">
    <property type="entry name" value="DM3"/>
    <property type="match status" value="3"/>
</dbReference>
<evidence type="ECO:0000256" key="1">
    <source>
        <dbReference type="ARBA" id="ARBA00022723"/>
    </source>
</evidence>
<evidence type="ECO:0000256" key="3">
    <source>
        <dbReference type="ARBA" id="ARBA00022833"/>
    </source>
</evidence>
<dbReference type="Proteomes" id="UP001378592">
    <property type="component" value="Unassembled WGS sequence"/>
</dbReference>
<protein>
    <recommendedName>
        <fullName evidence="7">THAP-type domain-containing protein</fullName>
    </recommendedName>
</protein>
<keyword evidence="4 5" id="KW-0238">DNA-binding</keyword>
<feature type="compositionally biased region" description="Basic and acidic residues" evidence="6">
    <location>
        <begin position="107"/>
        <end position="120"/>
    </location>
</feature>
<gene>
    <name evidence="8" type="ORF">R5R35_009755</name>
</gene>
<dbReference type="InterPro" id="IPR006612">
    <property type="entry name" value="THAP_Znf"/>
</dbReference>
<evidence type="ECO:0000313" key="9">
    <source>
        <dbReference type="Proteomes" id="UP001378592"/>
    </source>
</evidence>
<dbReference type="GO" id="GO:0008270">
    <property type="term" value="F:zinc ion binding"/>
    <property type="evidence" value="ECO:0007669"/>
    <property type="project" value="UniProtKB-KW"/>
</dbReference>
<dbReference type="SMART" id="SM00980">
    <property type="entry name" value="THAP"/>
    <property type="match status" value="3"/>
</dbReference>
<evidence type="ECO:0000256" key="4">
    <source>
        <dbReference type="ARBA" id="ARBA00023125"/>
    </source>
</evidence>
<evidence type="ECO:0000256" key="2">
    <source>
        <dbReference type="ARBA" id="ARBA00022771"/>
    </source>
</evidence>
<dbReference type="PANTHER" id="PTHR46927">
    <property type="entry name" value="AGAP005574-PA"/>
    <property type="match status" value="1"/>
</dbReference>
<comment type="caution">
    <text evidence="8">The sequence shown here is derived from an EMBL/GenBank/DDBJ whole genome shotgun (WGS) entry which is preliminary data.</text>
</comment>
<accession>A0AAN9VQ07</accession>
<dbReference type="Pfam" id="PF05485">
    <property type="entry name" value="THAP"/>
    <property type="match status" value="3"/>
</dbReference>
<keyword evidence="1" id="KW-0479">Metal-binding</keyword>
<dbReference type="Gene3D" id="6.20.210.20">
    <property type="entry name" value="THAP domain"/>
    <property type="match status" value="1"/>
</dbReference>
<dbReference type="PANTHER" id="PTHR46927:SF3">
    <property type="entry name" value="THAP-TYPE DOMAIN-CONTAINING PROTEIN"/>
    <property type="match status" value="1"/>
</dbReference>
<feature type="region of interest" description="Disordered" evidence="6">
    <location>
        <begin position="103"/>
        <end position="126"/>
    </location>
</feature>
<evidence type="ECO:0000256" key="5">
    <source>
        <dbReference type="PROSITE-ProRule" id="PRU00309"/>
    </source>
</evidence>
<keyword evidence="3" id="KW-0862">Zinc</keyword>
<feature type="domain" description="THAP-type" evidence="7">
    <location>
        <begin position="1"/>
        <end position="99"/>
    </location>
</feature>
<name>A0AAN9VQ07_9ORTH</name>
<dbReference type="InterPro" id="IPR038441">
    <property type="entry name" value="THAP_Znf_sf"/>
</dbReference>
<keyword evidence="2 5" id="KW-0863">Zinc-finger</keyword>
<feature type="domain" description="THAP-type" evidence="7">
    <location>
        <begin position="130"/>
        <end position="232"/>
    </location>
</feature>
<evidence type="ECO:0000259" key="7">
    <source>
        <dbReference type="PROSITE" id="PS50950"/>
    </source>
</evidence>
<proteinExistence type="predicted"/>
<dbReference type="InterPro" id="IPR052224">
    <property type="entry name" value="THAP_domain_protein"/>
</dbReference>
<dbReference type="EMBL" id="JAZDUA010000119">
    <property type="protein sequence ID" value="KAK7867441.1"/>
    <property type="molecule type" value="Genomic_DNA"/>
</dbReference>
<feature type="domain" description="THAP-type" evidence="7">
    <location>
        <begin position="312"/>
        <end position="395"/>
    </location>
</feature>
<evidence type="ECO:0000256" key="6">
    <source>
        <dbReference type="SAM" id="MobiDB-lite"/>
    </source>
</evidence>
<organism evidence="8 9">
    <name type="scientific">Gryllus longicercus</name>
    <dbReference type="NCBI Taxonomy" id="2509291"/>
    <lineage>
        <taxon>Eukaryota</taxon>
        <taxon>Metazoa</taxon>
        <taxon>Ecdysozoa</taxon>
        <taxon>Arthropoda</taxon>
        <taxon>Hexapoda</taxon>
        <taxon>Insecta</taxon>
        <taxon>Pterygota</taxon>
        <taxon>Neoptera</taxon>
        <taxon>Polyneoptera</taxon>
        <taxon>Orthoptera</taxon>
        <taxon>Ensifera</taxon>
        <taxon>Gryllidea</taxon>
        <taxon>Grylloidea</taxon>
        <taxon>Gryllidae</taxon>
        <taxon>Gryllinae</taxon>
        <taxon>Gryllus</taxon>
    </lineage>
</organism>
<dbReference type="SUPFAM" id="SSF57716">
    <property type="entry name" value="Glucocorticoid receptor-like (DNA-binding domain)"/>
    <property type="match status" value="3"/>
</dbReference>
<dbReference type="PROSITE" id="PS50950">
    <property type="entry name" value="ZF_THAP"/>
    <property type="match status" value="3"/>
</dbReference>
<dbReference type="AlphaFoldDB" id="A0AAN9VQ07"/>
<keyword evidence="9" id="KW-1185">Reference proteome</keyword>
<evidence type="ECO:0000313" key="8">
    <source>
        <dbReference type="EMBL" id="KAK7867441.1"/>
    </source>
</evidence>
<dbReference type="GO" id="GO:0003677">
    <property type="term" value="F:DNA binding"/>
    <property type="evidence" value="ECO:0007669"/>
    <property type="project" value="UniProtKB-UniRule"/>
</dbReference>
<reference evidence="8 9" key="1">
    <citation type="submission" date="2024-03" db="EMBL/GenBank/DDBJ databases">
        <title>The genome assembly and annotation of the cricket Gryllus longicercus Weissman &amp; Gray.</title>
        <authorList>
            <person name="Szrajer S."/>
            <person name="Gray D."/>
            <person name="Ylla G."/>
        </authorList>
    </citation>
    <scope>NUCLEOTIDE SEQUENCE [LARGE SCALE GENOMIC DNA]</scope>
    <source>
        <strain evidence="8">DAG 2021-001</strain>
        <tissue evidence="8">Whole body minus gut</tissue>
    </source>
</reference>